<reference evidence="1 2" key="1">
    <citation type="journal article" date="2021" name="J. Hered.">
        <title>A chromosome-level genome assembly of the parasitoid wasp, Cotesia glomerata (Hymenoptera: Braconidae).</title>
        <authorList>
            <person name="Pinto B.J."/>
            <person name="Weis J.J."/>
            <person name="Gamble T."/>
            <person name="Ode P.J."/>
            <person name="Paul R."/>
            <person name="Zaspel J.M."/>
        </authorList>
    </citation>
    <scope>NUCLEOTIDE SEQUENCE [LARGE SCALE GENOMIC DNA]</scope>
    <source>
        <strain evidence="1">CgM1</strain>
    </source>
</reference>
<protein>
    <submittedName>
        <fullName evidence="1">Uncharacterized protein</fullName>
    </submittedName>
</protein>
<name>A0AAV7HVD0_COTGL</name>
<keyword evidence="2" id="KW-1185">Reference proteome</keyword>
<comment type="caution">
    <text evidence="1">The sequence shown here is derived from an EMBL/GenBank/DDBJ whole genome shotgun (WGS) entry which is preliminary data.</text>
</comment>
<organism evidence="1 2">
    <name type="scientific">Cotesia glomerata</name>
    <name type="common">Lepidopteran parasitic wasp</name>
    <name type="synonym">Apanteles glomeratus</name>
    <dbReference type="NCBI Taxonomy" id="32391"/>
    <lineage>
        <taxon>Eukaryota</taxon>
        <taxon>Metazoa</taxon>
        <taxon>Ecdysozoa</taxon>
        <taxon>Arthropoda</taxon>
        <taxon>Hexapoda</taxon>
        <taxon>Insecta</taxon>
        <taxon>Pterygota</taxon>
        <taxon>Neoptera</taxon>
        <taxon>Endopterygota</taxon>
        <taxon>Hymenoptera</taxon>
        <taxon>Apocrita</taxon>
        <taxon>Ichneumonoidea</taxon>
        <taxon>Braconidae</taxon>
        <taxon>Microgastrinae</taxon>
        <taxon>Cotesia</taxon>
    </lineage>
</organism>
<evidence type="ECO:0000313" key="1">
    <source>
        <dbReference type="EMBL" id="KAH0535104.1"/>
    </source>
</evidence>
<gene>
    <name evidence="1" type="ORF">KQX54_013522</name>
</gene>
<accession>A0AAV7HVD0</accession>
<evidence type="ECO:0000313" key="2">
    <source>
        <dbReference type="Proteomes" id="UP000826195"/>
    </source>
</evidence>
<dbReference type="AlphaFoldDB" id="A0AAV7HVD0"/>
<dbReference type="SUPFAM" id="SSF47353">
    <property type="entry name" value="Retrovirus capsid dimerization domain-like"/>
    <property type="match status" value="1"/>
</dbReference>
<sequence>MGQEAEIQNLTHHQNITNAIITTMGESMLLHQVLLRVPTFDGRNMPLKSFLEDYCADIQLVRLNQDESVLSYYNRIKNLVNNAVSSLKEKFNNNQEVTSMKKLLDGLALESFKRGLPDDLVYAVSVQNPANIEDAYKLAMRIEEDLKGSSARNSNYLRAKLGKLKLENESQPLSSYWDCIKMFICQPQTNDCYFGKCNKCPGSTKLRNTVQNLLNVLIESIPKLVQHDFVAQQQAEYFHLTKTHLKVEQEYIGIIHRQQFIHVLLPIDKVLRVSEFGHQSLAEG</sequence>
<dbReference type="Proteomes" id="UP000826195">
    <property type="component" value="Unassembled WGS sequence"/>
</dbReference>
<dbReference type="EMBL" id="JAHXZJ010002982">
    <property type="protein sequence ID" value="KAH0535104.1"/>
    <property type="molecule type" value="Genomic_DNA"/>
</dbReference>
<proteinExistence type="predicted"/>